<evidence type="ECO:0000256" key="1">
    <source>
        <dbReference type="ARBA" id="ARBA00009437"/>
    </source>
</evidence>
<feature type="domain" description="HTH lysR-type" evidence="5">
    <location>
        <begin position="8"/>
        <end position="65"/>
    </location>
</feature>
<dbReference type="PANTHER" id="PTHR30537">
    <property type="entry name" value="HTH-TYPE TRANSCRIPTIONAL REGULATOR"/>
    <property type="match status" value="1"/>
</dbReference>
<dbReference type="Gene3D" id="3.40.190.10">
    <property type="entry name" value="Periplasmic binding protein-like II"/>
    <property type="match status" value="2"/>
</dbReference>
<evidence type="ECO:0000256" key="2">
    <source>
        <dbReference type="ARBA" id="ARBA00023015"/>
    </source>
</evidence>
<proteinExistence type="inferred from homology"/>
<dbReference type="InterPro" id="IPR000847">
    <property type="entry name" value="LysR_HTH_N"/>
</dbReference>
<comment type="caution">
    <text evidence="6">The sequence shown here is derived from an EMBL/GenBank/DDBJ whole genome shotgun (WGS) entry which is preliminary data.</text>
</comment>
<evidence type="ECO:0000313" key="6">
    <source>
        <dbReference type="EMBL" id="GAA6166340.1"/>
    </source>
</evidence>
<dbReference type="EMBL" id="BAABWN010000001">
    <property type="protein sequence ID" value="GAA6166340.1"/>
    <property type="molecule type" value="Genomic_DNA"/>
</dbReference>
<reference evidence="6 7" key="1">
    <citation type="submission" date="2024-04" db="EMBL/GenBank/DDBJ databases">
        <title>Draft genome sequence of Sessilibacter corallicola NBRC 116591.</title>
        <authorList>
            <person name="Miyakawa T."/>
            <person name="Kusuya Y."/>
            <person name="Miura T."/>
        </authorList>
    </citation>
    <scope>NUCLEOTIDE SEQUENCE [LARGE SCALE GENOMIC DNA]</scope>
    <source>
        <strain evidence="6 7">KU-00831-HH</strain>
    </source>
</reference>
<keyword evidence="4" id="KW-0804">Transcription</keyword>
<dbReference type="PROSITE" id="PS50931">
    <property type="entry name" value="HTH_LYSR"/>
    <property type="match status" value="1"/>
</dbReference>
<name>A0ABQ0A3W7_9GAMM</name>
<evidence type="ECO:0000313" key="7">
    <source>
        <dbReference type="Proteomes" id="UP001465153"/>
    </source>
</evidence>
<dbReference type="SUPFAM" id="SSF46785">
    <property type="entry name" value="Winged helix' DNA-binding domain"/>
    <property type="match status" value="1"/>
</dbReference>
<evidence type="ECO:0000256" key="4">
    <source>
        <dbReference type="ARBA" id="ARBA00023163"/>
    </source>
</evidence>
<organism evidence="6 7">
    <name type="scientific">Sessilibacter corallicola</name>
    <dbReference type="NCBI Taxonomy" id="2904075"/>
    <lineage>
        <taxon>Bacteria</taxon>
        <taxon>Pseudomonadati</taxon>
        <taxon>Pseudomonadota</taxon>
        <taxon>Gammaproteobacteria</taxon>
        <taxon>Cellvibrionales</taxon>
        <taxon>Cellvibrionaceae</taxon>
        <taxon>Sessilibacter</taxon>
    </lineage>
</organism>
<dbReference type="RefSeq" id="WP_353301302.1">
    <property type="nucleotide sequence ID" value="NZ_BAABWN010000001.1"/>
</dbReference>
<accession>A0ABQ0A3W7</accession>
<keyword evidence="2" id="KW-0805">Transcription regulation</keyword>
<evidence type="ECO:0000256" key="3">
    <source>
        <dbReference type="ARBA" id="ARBA00023125"/>
    </source>
</evidence>
<gene>
    <name evidence="6" type="primary">gcvA</name>
    <name evidence="6" type="ORF">NBRC116591_01500</name>
</gene>
<protein>
    <submittedName>
        <fullName evidence="6">Glycine cleavage system transcriptional regulator GcvA</fullName>
    </submittedName>
</protein>
<dbReference type="Gene3D" id="1.10.10.10">
    <property type="entry name" value="Winged helix-like DNA-binding domain superfamily/Winged helix DNA-binding domain"/>
    <property type="match status" value="1"/>
</dbReference>
<keyword evidence="7" id="KW-1185">Reference proteome</keyword>
<dbReference type="PANTHER" id="PTHR30537:SF26">
    <property type="entry name" value="GLYCINE CLEAVAGE SYSTEM TRANSCRIPTIONAL ACTIVATOR"/>
    <property type="match status" value="1"/>
</dbReference>
<dbReference type="Pfam" id="PF03466">
    <property type="entry name" value="LysR_substrate"/>
    <property type="match status" value="1"/>
</dbReference>
<dbReference type="SUPFAM" id="SSF53850">
    <property type="entry name" value="Periplasmic binding protein-like II"/>
    <property type="match status" value="1"/>
</dbReference>
<dbReference type="InterPro" id="IPR005119">
    <property type="entry name" value="LysR_subst-bd"/>
</dbReference>
<dbReference type="PRINTS" id="PR00039">
    <property type="entry name" value="HTHLYSR"/>
</dbReference>
<dbReference type="Proteomes" id="UP001465153">
    <property type="component" value="Unassembled WGS sequence"/>
</dbReference>
<sequence length="298" mass="34294">MTVNLRNLPLTALRTFEVVGRHCHIRRAAEEMHISHPALSKQIKQLETYLDAPLFYRKGNRLELTRAGYQLLHSVQEAFKHLQSGIQLLETDSIVGELTIATTPTIAMSWLLQILKKFQGDYPGIDVRIQTIEPAQTELPTNFDVAICLGKPEAQERVIQPLYEERYLPVANPEILPSERLSNARELNQYPLLHDRLNQWQLWFKAQNLEYQPIKQHTYFDHAYQAIEAARLSIGIALAEPFEVKEDIKNGRLTTVLDTAFTVGQTVYLVCDEENYVSLRARLFIERVKEWLLSSSKG</sequence>
<dbReference type="Pfam" id="PF00126">
    <property type="entry name" value="HTH_1"/>
    <property type="match status" value="1"/>
</dbReference>
<comment type="similarity">
    <text evidence="1">Belongs to the LysR transcriptional regulatory family.</text>
</comment>
<keyword evidence="3" id="KW-0238">DNA-binding</keyword>
<dbReference type="InterPro" id="IPR036390">
    <property type="entry name" value="WH_DNA-bd_sf"/>
</dbReference>
<dbReference type="InterPro" id="IPR036388">
    <property type="entry name" value="WH-like_DNA-bd_sf"/>
</dbReference>
<evidence type="ECO:0000259" key="5">
    <source>
        <dbReference type="PROSITE" id="PS50931"/>
    </source>
</evidence>
<dbReference type="InterPro" id="IPR058163">
    <property type="entry name" value="LysR-type_TF_proteobact-type"/>
</dbReference>